<dbReference type="PROSITE" id="PS50075">
    <property type="entry name" value="CARRIER"/>
    <property type="match status" value="3"/>
</dbReference>
<dbReference type="KEGG" id="sals:SLNWT_0897"/>
<dbReference type="InterPro" id="IPR016039">
    <property type="entry name" value="Thiolase-like"/>
</dbReference>
<dbReference type="SUPFAM" id="SSF47336">
    <property type="entry name" value="ACP-like"/>
    <property type="match status" value="3"/>
</dbReference>
<dbReference type="PROSITE" id="PS00455">
    <property type="entry name" value="AMP_BINDING"/>
    <property type="match status" value="1"/>
</dbReference>
<gene>
    <name evidence="14" type="ORF">SLNWT_0897</name>
</gene>
<dbReference type="InterPro" id="IPR020807">
    <property type="entry name" value="PKS_DH"/>
</dbReference>
<feature type="domain" description="Carrier" evidence="11">
    <location>
        <begin position="720"/>
        <end position="795"/>
    </location>
</feature>
<dbReference type="FunFam" id="1.10.1200.10:FF:000007">
    <property type="entry name" value="Probable polyketide synthase pks17"/>
    <property type="match status" value="1"/>
</dbReference>
<feature type="compositionally biased region" description="Low complexity" evidence="10">
    <location>
        <begin position="534"/>
        <end position="553"/>
    </location>
</feature>
<dbReference type="PROSITE" id="PS52004">
    <property type="entry name" value="KS3_2"/>
    <property type="match status" value="2"/>
</dbReference>
<dbReference type="Gene3D" id="3.40.366.10">
    <property type="entry name" value="Malonyl-Coenzyme A Acyl Carrier Protein, domain 2"/>
    <property type="match status" value="2"/>
</dbReference>
<dbReference type="Gene3D" id="3.30.300.30">
    <property type="match status" value="1"/>
</dbReference>
<dbReference type="Pfam" id="PF00550">
    <property type="entry name" value="PP-binding"/>
    <property type="match status" value="3"/>
</dbReference>
<proteinExistence type="predicted"/>
<dbReference type="InterPro" id="IPR045851">
    <property type="entry name" value="AMP-bd_C_sf"/>
</dbReference>
<dbReference type="SUPFAM" id="SSF51735">
    <property type="entry name" value="NAD(P)-binding Rossmann-fold domains"/>
    <property type="match status" value="4"/>
</dbReference>
<evidence type="ECO:0000313" key="14">
    <source>
        <dbReference type="EMBL" id="AJE81273.1"/>
    </source>
</evidence>
<dbReference type="InterPro" id="IPR001227">
    <property type="entry name" value="Ac_transferase_dom_sf"/>
</dbReference>
<keyword evidence="7" id="KW-0511">Multifunctional enzyme</keyword>
<dbReference type="SMART" id="SM00822">
    <property type="entry name" value="PKS_KR"/>
    <property type="match status" value="2"/>
</dbReference>
<dbReference type="InterPro" id="IPR036291">
    <property type="entry name" value="NAD(P)-bd_dom_sf"/>
</dbReference>
<feature type="domain" description="Ketosynthase family 3 (KS3)" evidence="12">
    <location>
        <begin position="2330"/>
        <end position="2757"/>
    </location>
</feature>
<dbReference type="InterPro" id="IPR049900">
    <property type="entry name" value="PKS_mFAS_DH"/>
</dbReference>
<keyword evidence="5" id="KW-0677">Repeat</keyword>
<dbReference type="Gene3D" id="3.40.50.12780">
    <property type="entry name" value="N-terminal domain of ligase-like"/>
    <property type="match status" value="1"/>
</dbReference>
<dbReference type="InterPro" id="IPR042104">
    <property type="entry name" value="PKS_dehydratase_sf"/>
</dbReference>
<dbReference type="SUPFAM" id="SSF56801">
    <property type="entry name" value="Acetyl-CoA synthetase-like"/>
    <property type="match status" value="1"/>
</dbReference>
<organism evidence="14 15">
    <name type="scientific">Streptomyces albus (strain ATCC 21838 / DSM 41398 / FERM P-419 / JCM 4703 / NBRC 107858)</name>
    <dbReference type="NCBI Taxonomy" id="1081613"/>
    <lineage>
        <taxon>Bacteria</taxon>
        <taxon>Bacillati</taxon>
        <taxon>Actinomycetota</taxon>
        <taxon>Actinomycetes</taxon>
        <taxon>Kitasatosporales</taxon>
        <taxon>Streptomycetaceae</taxon>
        <taxon>Streptomyces</taxon>
    </lineage>
</organism>
<keyword evidence="4" id="KW-0808">Transferase</keyword>
<feature type="region of interest" description="N-terminal hotdog fold" evidence="9">
    <location>
        <begin position="3245"/>
        <end position="3374"/>
    </location>
</feature>
<keyword evidence="6" id="KW-0045">Antibiotic biosynthesis</keyword>
<evidence type="ECO:0000313" key="15">
    <source>
        <dbReference type="Proteomes" id="UP000031523"/>
    </source>
</evidence>
<evidence type="ECO:0000256" key="2">
    <source>
        <dbReference type="ARBA" id="ARBA00022450"/>
    </source>
</evidence>
<dbReference type="InterPro" id="IPR050091">
    <property type="entry name" value="PKS_NRPS_Biosynth_Enz"/>
</dbReference>
<dbReference type="InterPro" id="IPR014030">
    <property type="entry name" value="Ketoacyl_synth_N"/>
</dbReference>
<dbReference type="Gene3D" id="3.40.47.10">
    <property type="match status" value="2"/>
</dbReference>
<dbReference type="Pfam" id="PF02801">
    <property type="entry name" value="Ketoacyl-synt_C"/>
    <property type="match status" value="2"/>
</dbReference>
<feature type="active site" description="Proton donor; for dehydratase activity" evidence="9">
    <location>
        <position position="3444"/>
    </location>
</feature>
<dbReference type="Gene3D" id="1.10.1200.10">
    <property type="entry name" value="ACP-like"/>
    <property type="match status" value="3"/>
</dbReference>
<dbReference type="EMBL" id="CP010519">
    <property type="protein sequence ID" value="AJE81273.1"/>
    <property type="molecule type" value="Genomic_DNA"/>
</dbReference>
<keyword evidence="3" id="KW-0597">Phosphoprotein</keyword>
<keyword evidence="15" id="KW-1185">Reference proteome</keyword>
<dbReference type="PROSITE" id="PS00606">
    <property type="entry name" value="KS3_1"/>
    <property type="match status" value="2"/>
</dbReference>
<dbReference type="InterPro" id="IPR049551">
    <property type="entry name" value="PKS_DH_C"/>
</dbReference>
<dbReference type="InterPro" id="IPR009081">
    <property type="entry name" value="PP-bd_ACP"/>
</dbReference>
<dbReference type="SMART" id="SM00823">
    <property type="entry name" value="PKS_PP"/>
    <property type="match status" value="3"/>
</dbReference>
<comment type="pathway">
    <text evidence="1">Antibiotic biosynthesis.</text>
</comment>
<dbReference type="CDD" id="cd08952">
    <property type="entry name" value="KR_1_SDR_x"/>
    <property type="match status" value="1"/>
</dbReference>
<keyword evidence="2" id="KW-0596">Phosphopantetheine</keyword>
<dbReference type="InterPro" id="IPR018201">
    <property type="entry name" value="Ketoacyl_synth_AS"/>
</dbReference>
<dbReference type="Gene3D" id="3.10.129.110">
    <property type="entry name" value="Polyketide synthase dehydratase"/>
    <property type="match status" value="1"/>
</dbReference>
<dbReference type="GO" id="GO:0006633">
    <property type="term" value="P:fatty acid biosynthetic process"/>
    <property type="evidence" value="ECO:0007669"/>
    <property type="project" value="InterPro"/>
</dbReference>
<dbReference type="Pfam" id="PF16197">
    <property type="entry name" value="KAsynt_C_assoc"/>
    <property type="match status" value="1"/>
</dbReference>
<dbReference type="InterPro" id="IPR020806">
    <property type="entry name" value="PKS_PP-bd"/>
</dbReference>
<dbReference type="InterPro" id="IPR036736">
    <property type="entry name" value="ACP-like_sf"/>
</dbReference>
<dbReference type="InterPro" id="IPR020841">
    <property type="entry name" value="PKS_Beta-ketoAc_synthase_dom"/>
</dbReference>
<dbReference type="InterPro" id="IPR020845">
    <property type="entry name" value="AMP-binding_CS"/>
</dbReference>
<sequence>MIAYVDKARSLTYSALESSTARLAGHFAEWGIAPGSNALICLGNRVEMVESALALTRAELVGIPVNPHSSDAEIAHILTDSEAVLVITDESRADLFRALDEGSGRLHRVVVADSGKITEGDPRLHDHRTLRTTEPTAPARDGMRPEDLAWMLYTSGTTGAPKGVLSTQYAGLWSAAHGYTALLGIEPGDRLLWPLPLHHSFAFNLCVLGVVTAGATARIMADFAPDEVLAELRDGQYSLMAAVPTTLHQLVAAAEEIAPALGGLRALLVAGALTGAALGERFRTAFGVPLIDSYGSSETTGVITCNTLHEPRRPGSCGKAVPGIGVRVVDPRTRRDRAAGEEGEIWVSSPSLMTGYHRAPEQSARAFHDGWYRTGDMGVLDEDGYLRITGRLKELIIRGGENMHPAEIEDVLRESPEVADAAVVARPHTRLGEVPVAYLVPRPGHRLPVAALVRRLRERLAYFKVPAELRLTGRIPRTASGKTMRRLVAEEPSRLLAATASHHPRLLGAAPGHPALPATLPAEDTSPLAGRPVLLLTPGTAPPGATASAARAGDGLGPADSPSSTAPGTPEGPEPAPDPIRELADHLATRHGCPDVRQETAPEAWRATAARHPDHALVLVIPETAAAEERANSVTRARQLTGELAAAGRTVLFLGTEPGVTPAGLRDALDAALLEGATEVRVRATDLPAPALPAALAPDPDRAARLAEALGALTGPARHGRLLALVGRALSDVLGTPFSDSGDARKSFRSLGFDSLASVELRNRLVAETGLALPASAAFDHPNQGALADHLHTALLGAPAPVPTTAAHPLSSEDDPIVLVGAACRFPGGVRSPEGLWELVASGGDAVGPFPEDRGWDLEGLFAPDPEVPGTTYTAEGGFLGQVADFDAEFFGISPREALAMDPQQRLLLETSWELLENAGIDPDSLRGSRTGVFAGQMYHDYAQRLTEEPGLDGYLSTGLAGSVLSGRLSYFYGFEGPALTVDTACSSSLVALHLAAESLRRGECTLALAGGVAVMSTPASFVDFSRQRGLAADGRCKPFSAAADGTGWSEGVGLLLVERLSDARRNGHEVLAVVRGSAVNQDGASNGLSAPNGPSQQRVIRQALANSGLSAGEVDAVEAHGTGTALGDPIEAQALLATYGQERAEGRPLLVGAVKSNLGHTQAAAGVAGVLKMVWAMREGLLPRTLHVEEPSPHVDWSSGAVELLTSERAWPSAGDRPRRAAVSSFGISGTNAHVILEEAPAPAAGEESPRDTAAAPGWAAPLVLSARSEPGLRAQAAALHTHLTERPELPLPDAAFTLATTRATLEHRAAFPAQDRDTLLRALSALAEGTPTSDTFQGKGVAQGGASAFLFTGQGAQRAGMGRELYASFPVFAEAFDAVCAELDACLSAGESLKAVVFGGDAESLDSTGWAQPALFAVEVALFRLVESWGVRPDFLLGHSIGEIAAAHVAGVFSLSDAAQLVAGRGRLMQALPSGGAMLAVSVAAGEAARLCAGYVGRVEVAAVNGPLACVLSGDADAVAEIEEAAREAGHRVKRLSVSHAFHSPRMDPMLAEFATVVGGLTLSEPRIPLVSNVTGELAQSAELTSPDYWVRHVRQTVLFHDGVRTLADAGVTRFLELGPDAVLTALVRETVPSTNAGPDPLAMPVLRSGVGEERSAAAALGALFCAGVVPDWRAVYGSSGARRVALPTYAFQGRRYWPSLPMKAAGGGPRAEELLYEVVWEPLDLAPGTGGPAQVGGAGTWLAVTDTEDAFTGKCLAALAAVGAEVVRLPLTGRLDRAALAEQLSQATAAARPSRIVALLHGEHAPLHGLLLLQAAADCGTEARLHLVTRGAVDVGSPEGARTPEGSPRPAHARVRVDQAQLWGLGRVAALEAPGTWGGLVDLPEPETYKDGDGDTAQESVTRAFAAQLRGGSAEGEVAVRADGAYARRLVAVPTPRAAAETGEPWAASGTGTVLVTGGTGALGAKVARHLAKAGAAHLLLTGRRGPDAPGAAELRAELQELGAEVTLAACDVADGEALAALLDGIPADRPLTAVVHAAGVLDDGVLTALTPERLERVLAAKTGGALHLDRLTRAYPLDTFVLFSSLAGVVGAAGQANYAMANAALDALAARRRQEGLPATAVAWGAWEGEGMAAEAATVRERLRRTGMRPMRARAALGALEAVLRSGRTAVLAADVDWERYGQAHGAAAVVQRGLLRHLLAVPAAPTAPEGAGPNALLASLTGRPADQQQARLVELIRTHAAELLMHESAEAVDPAKSFRALGFDSLASVELRNRLALATGLALPASLAFDRPSPEVLAAFLRTELLGGPEAVGEAAVPHPVTTGDDPIVLVGAACRFPGGVRSPEGLWELVASGGDAVGPFPEDRGWDLEGLFAPDPEVPGTTYTAEGGFLGQVADFDAEFFGISPREALAMDPQQRLLLETSWELLENAGVLPGSLRGSRTGVFVGSNGQDYTSLVARSAEDLEGYLGTGGAVSVASGRLSYFYGFEGPALTVDTACSSSLVALHLAAESLRRGECSLALAGGVTVMSTPQAFVDFSRQRGLSADGRCRAFAADAEGTGWGEGVGLLLVERLSDARRNGHEVLAVVRGSAVNQDGASNGLSAPNGPSQQRVIRQALANSGLSAGEVDAVEAHGTGTALGDPIEAQALLATYGEERAGDRPLWLGSVKSNLGHTQAAAGVAGVLKMVWAMREGLLPRTLHVEEPSPHVDWSSGAVELLTSERAWPSAGDRPRRAAVSSFGISGTNAHVILEEAPAFLDEIPGPDLGQTPAVQPSAGEIPAAQVPVPLLLSAHSPEALRDQADRLRVHLAAHPDLDLAEVGRALAQSRTPFPYRTAPLADPLDPTAALDALATAGTTPDTTSVQPGGLAFLFTGQGSQRPDMGRELYEVFPVFAEAFDAVCAELDRHLGRSLKGVVFGGDAAELNRTGWAQPALFALEVALFRLVESWGVRPDFLLGHSIGEIAAAHVAGVFSLSDAAQLVAARGRLMQALPSGGAMLAVSVPAEEASRLCAGYVGRVEVAAVNGPLACVLSGDADAVAEIEEAAREAGHRVKRLAVSHAFHSPRMDPMLAEFATVVGKLSLSEPRIPLVSNVTGELAEPAELTTPDYWVRHVRQSVLFHYGVRTLADAGVTRYLELGPDAVLTALAQDCLGASGAVPGAGEAGRRSRAPRAFAAVLRRDRSELRSVAALWGELFRWEVPVDWAACLGRPAGRVPLPTYAFRKVRYWPRPRSGASYEPGAHPLLDSVVERAGSAELLFTGRLSVRTHPWLADHVVGSAVLLPGTGFVEMALYAGRVAGAGALEELTVQAPLRLTGSAAVEVQVAVAPLSAAEEGEPERWSVTVHGRAAGDPEAAWTRHATGVLGPEPEAPPAFDEPWPPRDAEELDPAEIYLRAEGMGFAYGPVLRGLRAVWRRGEEVFAEVALEGEDGAGHLVHPALLDAALHTGFVDTPGAGDTAGRLPFVWQGVTVAGAEPAAGRVRLRRLGEDELSLDLRDAAGRTAVRIASLKLRRAGSGDLAPAGVGLHTLEWEPLARELPAFAGEVAVLGADPAGVAKALGADAHPDLKALEDSFALPDAVVRALDLTGPSGTEDSVREAKRAVWETATLLREWVESPLYETARLTLLVPASGTGTASGAVRAMLRTAQSEHPGKIQVVAGDSGLPAAALSAEERELAVRGDELHVPRLVPAKAPGGDAWPELSGGAVLITGGTGGLGAVLARHLVRAHGVRDLVLLSRAAGEERDAELAAALRESGAEVALVACEVTDRVALAQVVEGLGRPLTAVFHAAGIVDDGLLTGLTEEQFTRVMDVKAEGALALHEVTAKQAPQAFVLFSSAAGVHGSPAQANYAAANGFLDAFAVHLHGLGLPALSLQWGPWAEERGMAGRLGADALARMARHGTLPLGNEEALSLLDAALATGGLPNLVAVKESAPAAAPRRALRPAPAAGPPLAAQLAAADEAQRRRLLDDLVHRETAAVLGHGGGARIAGEKSFRELGLDSLAAVELRNRLGERTGLSLTPTLVFDFPTPAALTEHLVAELAPAADAPAQSVIRGLDELERMLRAAGPGSATERYAEQRLRALMAQVGGAARKSESDEARAAMDVSDEELFEILDGEIGI</sequence>
<dbReference type="PANTHER" id="PTHR43775:SF51">
    <property type="entry name" value="INACTIVE PHENOLPHTHIOCEROL SYNTHESIS POLYKETIDE SYNTHASE TYPE I PKS1-RELATED"/>
    <property type="match status" value="1"/>
</dbReference>
<dbReference type="GO" id="GO:0004312">
    <property type="term" value="F:fatty acid synthase activity"/>
    <property type="evidence" value="ECO:0007669"/>
    <property type="project" value="TreeGrafter"/>
</dbReference>
<evidence type="ECO:0000259" key="11">
    <source>
        <dbReference type="PROSITE" id="PS50075"/>
    </source>
</evidence>
<feature type="domain" description="PKS/mFAS DH" evidence="13">
    <location>
        <begin position="3245"/>
        <end position="3522"/>
    </location>
</feature>
<dbReference type="SUPFAM" id="SSF55048">
    <property type="entry name" value="Probable ACP-binding domain of malonyl-CoA ACP transacylase"/>
    <property type="match status" value="2"/>
</dbReference>
<feature type="region of interest" description="Disordered" evidence="10">
    <location>
        <begin position="505"/>
        <end position="580"/>
    </location>
</feature>
<dbReference type="FunFam" id="3.40.47.10:FF:000019">
    <property type="entry name" value="Polyketide synthase type I"/>
    <property type="match status" value="2"/>
</dbReference>
<dbReference type="InterPro" id="IPR014043">
    <property type="entry name" value="Acyl_transferase_dom"/>
</dbReference>
<evidence type="ECO:0000256" key="3">
    <source>
        <dbReference type="ARBA" id="ARBA00022553"/>
    </source>
</evidence>
<dbReference type="InterPro" id="IPR054514">
    <property type="entry name" value="RhiE-like_linker"/>
</dbReference>
<dbReference type="InterPro" id="IPR025110">
    <property type="entry name" value="AMP-bd_C"/>
</dbReference>
<evidence type="ECO:0000256" key="5">
    <source>
        <dbReference type="ARBA" id="ARBA00022737"/>
    </source>
</evidence>
<evidence type="ECO:0000256" key="9">
    <source>
        <dbReference type="PROSITE-ProRule" id="PRU01363"/>
    </source>
</evidence>
<feature type="domain" description="Carrier" evidence="11">
    <location>
        <begin position="3968"/>
        <end position="4043"/>
    </location>
</feature>
<accession>A0A0B5EGK5</accession>
<dbReference type="InterPro" id="IPR042099">
    <property type="entry name" value="ANL_N_sf"/>
</dbReference>
<dbReference type="PANTHER" id="PTHR43775">
    <property type="entry name" value="FATTY ACID SYNTHASE"/>
    <property type="match status" value="1"/>
</dbReference>
<name>A0A0B5EGK5_STRA4</name>
<dbReference type="Pfam" id="PF13193">
    <property type="entry name" value="AMP-binding_C"/>
    <property type="match status" value="1"/>
</dbReference>
<evidence type="ECO:0000256" key="7">
    <source>
        <dbReference type="ARBA" id="ARBA00023268"/>
    </source>
</evidence>
<dbReference type="Pfam" id="PF00698">
    <property type="entry name" value="Acyl_transf_1"/>
    <property type="match status" value="2"/>
</dbReference>
<dbReference type="InterPro" id="IPR057326">
    <property type="entry name" value="KR_dom"/>
</dbReference>
<evidence type="ECO:0000259" key="13">
    <source>
        <dbReference type="PROSITE" id="PS52019"/>
    </source>
</evidence>
<dbReference type="InterPro" id="IPR016035">
    <property type="entry name" value="Acyl_Trfase/lysoPLipase"/>
</dbReference>
<dbReference type="SMART" id="SM00827">
    <property type="entry name" value="PKS_AT"/>
    <property type="match status" value="2"/>
</dbReference>
<feature type="active site" description="Proton acceptor; for dehydratase activity" evidence="9">
    <location>
        <position position="3277"/>
    </location>
</feature>
<feature type="domain" description="Carrier" evidence="11">
    <location>
        <begin position="2235"/>
        <end position="2310"/>
    </location>
</feature>
<dbReference type="SUPFAM" id="SSF53901">
    <property type="entry name" value="Thiolase-like"/>
    <property type="match status" value="2"/>
</dbReference>
<dbReference type="Pfam" id="PF08659">
    <property type="entry name" value="KR"/>
    <property type="match status" value="2"/>
</dbReference>
<dbReference type="InterPro" id="IPR049552">
    <property type="entry name" value="PKS_DH_N"/>
</dbReference>
<dbReference type="FunFam" id="3.40.366.10:FF:000002">
    <property type="entry name" value="Probable polyketide synthase 2"/>
    <property type="match status" value="2"/>
</dbReference>
<feature type="region of interest" description="C-terminal hotdog fold" evidence="9">
    <location>
        <begin position="3386"/>
        <end position="3522"/>
    </location>
</feature>
<dbReference type="GO" id="GO:0031177">
    <property type="term" value="F:phosphopantetheine binding"/>
    <property type="evidence" value="ECO:0007669"/>
    <property type="project" value="InterPro"/>
</dbReference>
<dbReference type="PROSITE" id="PS52019">
    <property type="entry name" value="PKS_MFAS_DH"/>
    <property type="match status" value="1"/>
</dbReference>
<dbReference type="Gene3D" id="3.30.70.3290">
    <property type="match status" value="2"/>
</dbReference>
<feature type="domain" description="Ketosynthase family 3 (KS3)" evidence="12">
    <location>
        <begin position="814"/>
        <end position="1240"/>
    </location>
</feature>
<dbReference type="Pfam" id="PF22336">
    <property type="entry name" value="RhiE-like_linker"/>
    <property type="match status" value="1"/>
</dbReference>
<evidence type="ECO:0000259" key="12">
    <source>
        <dbReference type="PROSITE" id="PS52004"/>
    </source>
</evidence>
<evidence type="ECO:0000256" key="6">
    <source>
        <dbReference type="ARBA" id="ARBA00023194"/>
    </source>
</evidence>
<dbReference type="Proteomes" id="UP000031523">
    <property type="component" value="Chromosome"/>
</dbReference>
<dbReference type="Pfam" id="PF14765">
    <property type="entry name" value="PS-DH"/>
    <property type="match status" value="1"/>
</dbReference>
<dbReference type="InterPro" id="IPR014031">
    <property type="entry name" value="Ketoacyl_synth_C"/>
</dbReference>
<dbReference type="InterPro" id="IPR032821">
    <property type="entry name" value="PKS_assoc"/>
</dbReference>
<evidence type="ECO:0000256" key="8">
    <source>
        <dbReference type="ARBA" id="ARBA00023315"/>
    </source>
</evidence>
<dbReference type="InterPro" id="IPR006162">
    <property type="entry name" value="Ppantetheine_attach_site"/>
</dbReference>
<dbReference type="SMART" id="SM01294">
    <property type="entry name" value="PKS_PP_betabranch"/>
    <property type="match status" value="1"/>
</dbReference>
<dbReference type="PROSITE" id="PS00012">
    <property type="entry name" value="PHOSPHOPANTETHEINE"/>
    <property type="match status" value="3"/>
</dbReference>
<dbReference type="Gene3D" id="3.40.50.720">
    <property type="entry name" value="NAD(P)-binding Rossmann-like Domain"/>
    <property type="match status" value="2"/>
</dbReference>
<dbReference type="CDD" id="cd08956">
    <property type="entry name" value="KR_3_FAS_SDR_x"/>
    <property type="match status" value="1"/>
</dbReference>
<dbReference type="InterPro" id="IPR013968">
    <property type="entry name" value="PKS_KR"/>
</dbReference>
<dbReference type="GO" id="GO:0004315">
    <property type="term" value="F:3-oxoacyl-[acyl-carrier-protein] synthase activity"/>
    <property type="evidence" value="ECO:0007669"/>
    <property type="project" value="InterPro"/>
</dbReference>
<dbReference type="SMART" id="SM00825">
    <property type="entry name" value="PKS_KS"/>
    <property type="match status" value="2"/>
</dbReference>
<evidence type="ECO:0000256" key="1">
    <source>
        <dbReference type="ARBA" id="ARBA00004792"/>
    </source>
</evidence>
<dbReference type="CDD" id="cd00833">
    <property type="entry name" value="PKS"/>
    <property type="match status" value="2"/>
</dbReference>
<dbReference type="Pfam" id="PF21089">
    <property type="entry name" value="PKS_DH_N"/>
    <property type="match status" value="1"/>
</dbReference>
<dbReference type="InterPro" id="IPR016036">
    <property type="entry name" value="Malonyl_transacylase_ACP-bd"/>
</dbReference>
<dbReference type="Pfam" id="PF00109">
    <property type="entry name" value="ketoacyl-synt"/>
    <property type="match status" value="2"/>
</dbReference>
<dbReference type="Pfam" id="PF00501">
    <property type="entry name" value="AMP-binding"/>
    <property type="match status" value="1"/>
</dbReference>
<evidence type="ECO:0000256" key="10">
    <source>
        <dbReference type="SAM" id="MobiDB-lite"/>
    </source>
</evidence>
<reference evidence="14 15" key="1">
    <citation type="submission" date="2015-01" db="EMBL/GenBank/DDBJ databases">
        <title>Enhanced salinomycin production by adjusting the supply of polyketide extender units in Streptomyce albus DSM 41398.</title>
        <authorList>
            <person name="Lu C."/>
        </authorList>
    </citation>
    <scope>NUCLEOTIDE SEQUENCE [LARGE SCALE GENOMIC DNA]</scope>
    <source>
        <strain evidence="15">ATCC 21838 / DSM 41398 / FERM P-419 / JCM 4703 / NBRC 107858</strain>
    </source>
</reference>
<feature type="compositionally biased region" description="Low complexity" evidence="10">
    <location>
        <begin position="506"/>
        <end position="522"/>
    </location>
</feature>
<dbReference type="SUPFAM" id="SSF52151">
    <property type="entry name" value="FabD/lysophospholipase-like"/>
    <property type="match status" value="2"/>
</dbReference>
<evidence type="ECO:0000256" key="4">
    <source>
        <dbReference type="ARBA" id="ARBA00022679"/>
    </source>
</evidence>
<dbReference type="SMART" id="SM00826">
    <property type="entry name" value="PKS_DH"/>
    <property type="match status" value="1"/>
</dbReference>
<keyword evidence="8" id="KW-0012">Acyltransferase</keyword>
<protein>
    <submittedName>
        <fullName evidence="14">Modular polyketide synthase</fullName>
    </submittedName>
</protein>
<dbReference type="InterPro" id="IPR000873">
    <property type="entry name" value="AMP-dep_synth/lig_dom"/>
</dbReference>
<dbReference type="GO" id="GO:0033068">
    <property type="term" value="P:macrolide biosynthetic process"/>
    <property type="evidence" value="ECO:0007669"/>
    <property type="project" value="UniProtKB-ARBA"/>
</dbReference>